<dbReference type="Gene3D" id="3.90.870.10">
    <property type="entry name" value="DHBP synthase"/>
    <property type="match status" value="1"/>
</dbReference>
<keyword evidence="9 13" id="KW-0547">Nucleotide-binding</keyword>
<evidence type="ECO:0000256" key="11">
    <source>
        <dbReference type="ARBA" id="ARBA00029774"/>
    </source>
</evidence>
<evidence type="ECO:0000256" key="4">
    <source>
        <dbReference type="ARBA" id="ARBA00015492"/>
    </source>
</evidence>
<dbReference type="GO" id="GO:0005524">
    <property type="term" value="F:ATP binding"/>
    <property type="evidence" value="ECO:0007669"/>
    <property type="project" value="UniProtKB-UniRule"/>
</dbReference>
<dbReference type="PROSITE" id="PS51163">
    <property type="entry name" value="YRDC"/>
    <property type="match status" value="1"/>
</dbReference>
<evidence type="ECO:0000256" key="12">
    <source>
        <dbReference type="ARBA" id="ARBA00048366"/>
    </source>
</evidence>
<dbReference type="SUPFAM" id="SSF55821">
    <property type="entry name" value="YrdC/RibB"/>
    <property type="match status" value="1"/>
</dbReference>
<dbReference type="InterPro" id="IPR017945">
    <property type="entry name" value="DHBP_synth_RibB-like_a/b_dom"/>
</dbReference>
<comment type="subcellular location">
    <subcellularLocation>
        <location evidence="1 13">Cytoplasm</location>
    </subcellularLocation>
</comment>
<dbReference type="InterPro" id="IPR010923">
    <property type="entry name" value="T(6)A37_SUA5"/>
</dbReference>
<comment type="catalytic activity">
    <reaction evidence="12 13">
        <text>L-threonine + hydrogencarbonate + ATP = L-threonylcarbamoyladenylate + diphosphate + H2O</text>
        <dbReference type="Rhea" id="RHEA:36407"/>
        <dbReference type="ChEBI" id="CHEBI:15377"/>
        <dbReference type="ChEBI" id="CHEBI:17544"/>
        <dbReference type="ChEBI" id="CHEBI:30616"/>
        <dbReference type="ChEBI" id="CHEBI:33019"/>
        <dbReference type="ChEBI" id="CHEBI:57926"/>
        <dbReference type="ChEBI" id="CHEBI:73682"/>
        <dbReference type="EC" id="2.7.7.87"/>
    </reaction>
</comment>
<comment type="function">
    <text evidence="13">Required for the formation of a threonylcarbamoyl group on adenosine at position 37 (t(6)A37) in tRNAs that read codons beginning with adenine.</text>
</comment>
<feature type="binding site" evidence="14">
    <location>
        <position position="122"/>
    </location>
    <ligand>
        <name>L-threonine</name>
        <dbReference type="ChEBI" id="CHEBI:57926"/>
    </ligand>
</feature>
<name>A0A0P1I9X5_9RHOB</name>
<feature type="binding site" evidence="14">
    <location>
        <position position="62"/>
    </location>
    <ligand>
        <name>ATP</name>
        <dbReference type="ChEBI" id="CHEBI:30616"/>
    </ligand>
</feature>
<dbReference type="Pfam" id="PF01300">
    <property type="entry name" value="Sua5_yciO_yrdC"/>
    <property type="match status" value="1"/>
</dbReference>
<keyword evidence="5 13" id="KW-0963">Cytoplasm</keyword>
<dbReference type="EMBL" id="CYUD01000006">
    <property type="protein sequence ID" value="CUK00423.1"/>
    <property type="molecule type" value="Genomic_DNA"/>
</dbReference>
<evidence type="ECO:0000256" key="6">
    <source>
        <dbReference type="ARBA" id="ARBA00022679"/>
    </source>
</evidence>
<feature type="binding site" evidence="14">
    <location>
        <position position="58"/>
    </location>
    <ligand>
        <name>ATP</name>
        <dbReference type="ChEBI" id="CHEBI:30616"/>
    </ligand>
</feature>
<feature type="binding site" evidence="14">
    <location>
        <position position="195"/>
    </location>
    <ligand>
        <name>ATP</name>
        <dbReference type="ChEBI" id="CHEBI:30616"/>
    </ligand>
</feature>
<keyword evidence="6 13" id="KW-0808">Transferase</keyword>
<evidence type="ECO:0000256" key="8">
    <source>
        <dbReference type="ARBA" id="ARBA00022695"/>
    </source>
</evidence>
<accession>A0A0P1I9X5</accession>
<evidence type="ECO:0000256" key="10">
    <source>
        <dbReference type="ARBA" id="ARBA00022840"/>
    </source>
</evidence>
<dbReference type="Gene3D" id="3.40.50.11030">
    <property type="entry name" value="Threonylcarbamoyl-AMP synthase, C-terminal domain"/>
    <property type="match status" value="1"/>
</dbReference>
<evidence type="ECO:0000313" key="16">
    <source>
        <dbReference type="EMBL" id="CUK00423.1"/>
    </source>
</evidence>
<feature type="binding site" evidence="14">
    <location>
        <position position="142"/>
    </location>
    <ligand>
        <name>L-threonine</name>
        <dbReference type="ChEBI" id="CHEBI:57926"/>
    </ligand>
</feature>
<feature type="domain" description="YrdC-like" evidence="15">
    <location>
        <begin position="13"/>
        <end position="199"/>
    </location>
</feature>
<feature type="binding site" evidence="14">
    <location>
        <position position="118"/>
    </location>
    <ligand>
        <name>ATP</name>
        <dbReference type="ChEBI" id="CHEBI:30616"/>
    </ligand>
</feature>
<evidence type="ECO:0000259" key="15">
    <source>
        <dbReference type="PROSITE" id="PS51163"/>
    </source>
</evidence>
<sequence>MIPNGTLDLAADPGGIAQAADLLRQGLLVAFATETVYGLGGDARNSEAVASIYAAKGRPSFNPLIAHVASAEAAQRFVEWSDRAESLAAAFWPGPLTMVLPLREGHGISPLVTAGLDTLAVRVPAHGTARALLSAFDGPVAAPSANPSGQISPTTADHVRAGLNGRIAAILDDGPCGVGLESTIVGLAGEPALLRPGGVPLEQIEAVLNTQLHLHQATDVLTAPGQLQSHYAPEAPVRLNADNPQGDEVLLGFGPVQCDLNLSESGDLTEAAANLFSALHRLNITGRPIAVSPIPNHGLGAAINDRLRRAAAPRDS</sequence>
<dbReference type="STRING" id="1715692.RUE5091_02129"/>
<evidence type="ECO:0000256" key="9">
    <source>
        <dbReference type="ARBA" id="ARBA00022741"/>
    </source>
</evidence>
<feature type="binding site" evidence="14">
    <location>
        <position position="144"/>
    </location>
    <ligand>
        <name>ATP</name>
        <dbReference type="ChEBI" id="CHEBI:30616"/>
    </ligand>
</feature>
<dbReference type="Proteomes" id="UP000051260">
    <property type="component" value="Unassembled WGS sequence"/>
</dbReference>
<dbReference type="GO" id="GO:0008033">
    <property type="term" value="P:tRNA processing"/>
    <property type="evidence" value="ECO:0007669"/>
    <property type="project" value="UniProtKB-KW"/>
</dbReference>
<dbReference type="GO" id="GO:0000049">
    <property type="term" value="F:tRNA binding"/>
    <property type="evidence" value="ECO:0007669"/>
    <property type="project" value="TreeGrafter"/>
</dbReference>
<dbReference type="GO" id="GO:0005737">
    <property type="term" value="C:cytoplasm"/>
    <property type="evidence" value="ECO:0007669"/>
    <property type="project" value="UniProtKB-SubCell"/>
</dbReference>
<proteinExistence type="inferred from homology"/>
<dbReference type="InterPro" id="IPR006070">
    <property type="entry name" value="Sua5-like_dom"/>
</dbReference>
<keyword evidence="7 13" id="KW-0819">tRNA processing</keyword>
<dbReference type="OrthoDB" id="9814580at2"/>
<feature type="binding site" evidence="14">
    <location>
        <position position="67"/>
    </location>
    <ligand>
        <name>L-threonine</name>
        <dbReference type="ChEBI" id="CHEBI:57926"/>
    </ligand>
</feature>
<dbReference type="InterPro" id="IPR005145">
    <property type="entry name" value="Sua5_C"/>
</dbReference>
<dbReference type="NCBIfam" id="TIGR00057">
    <property type="entry name" value="L-threonylcarbamoyladenylate synthase"/>
    <property type="match status" value="1"/>
</dbReference>
<evidence type="ECO:0000256" key="5">
    <source>
        <dbReference type="ARBA" id="ARBA00022490"/>
    </source>
</evidence>
<dbReference type="RefSeq" id="WP_058281859.1">
    <property type="nucleotide sequence ID" value="NZ_CYUD01000006.1"/>
</dbReference>
<gene>
    <name evidence="16" type="primary">rimN</name>
    <name evidence="16" type="ORF">RUE5091_02129</name>
</gene>
<evidence type="ECO:0000313" key="17">
    <source>
        <dbReference type="Proteomes" id="UP000051260"/>
    </source>
</evidence>
<evidence type="ECO:0000256" key="14">
    <source>
        <dbReference type="PIRSR" id="PIRSR004930-1"/>
    </source>
</evidence>
<dbReference type="Pfam" id="PF03481">
    <property type="entry name" value="Sua5_C"/>
    <property type="match status" value="1"/>
</dbReference>
<protein>
    <recommendedName>
        <fullName evidence="4 13">Threonylcarbamoyl-AMP synthase</fullName>
        <shortName evidence="13">TC-AMP synthase</shortName>
        <ecNumber evidence="3 13">2.7.7.87</ecNumber>
    </recommendedName>
    <alternativeName>
        <fullName evidence="11 13">L-threonylcarbamoyladenylate synthase</fullName>
    </alternativeName>
</protein>
<evidence type="ECO:0000256" key="3">
    <source>
        <dbReference type="ARBA" id="ARBA00012584"/>
    </source>
</evidence>
<feature type="binding site" evidence="14">
    <location>
        <position position="152"/>
    </location>
    <ligand>
        <name>ATP</name>
        <dbReference type="ChEBI" id="CHEBI:30616"/>
    </ligand>
</feature>
<dbReference type="GO" id="GO:0006450">
    <property type="term" value="P:regulation of translational fidelity"/>
    <property type="evidence" value="ECO:0007669"/>
    <property type="project" value="TreeGrafter"/>
</dbReference>
<dbReference type="GO" id="GO:0061710">
    <property type="term" value="F:L-threonylcarbamoyladenylate synthase"/>
    <property type="evidence" value="ECO:0007669"/>
    <property type="project" value="UniProtKB-EC"/>
</dbReference>
<dbReference type="EC" id="2.7.7.87" evidence="3 13"/>
<dbReference type="AlphaFoldDB" id="A0A0P1I9X5"/>
<dbReference type="PANTHER" id="PTHR17490:SF16">
    <property type="entry name" value="THREONYLCARBAMOYL-AMP SYNTHASE"/>
    <property type="match status" value="1"/>
</dbReference>
<evidence type="ECO:0000256" key="2">
    <source>
        <dbReference type="ARBA" id="ARBA00007663"/>
    </source>
</evidence>
<feature type="binding site" evidence="14">
    <location>
        <position position="182"/>
    </location>
    <ligand>
        <name>L-threonine</name>
        <dbReference type="ChEBI" id="CHEBI:57926"/>
    </ligand>
</feature>
<organism evidence="16 17">
    <name type="scientific">Ruegeria denitrificans</name>
    <dbReference type="NCBI Taxonomy" id="1715692"/>
    <lineage>
        <taxon>Bacteria</taxon>
        <taxon>Pseudomonadati</taxon>
        <taxon>Pseudomonadota</taxon>
        <taxon>Alphaproteobacteria</taxon>
        <taxon>Rhodobacterales</taxon>
        <taxon>Roseobacteraceae</taxon>
        <taxon>Ruegeria</taxon>
    </lineage>
</organism>
<dbReference type="InterPro" id="IPR038385">
    <property type="entry name" value="Sua5/YwlC_C"/>
</dbReference>
<dbReference type="PIRSF" id="PIRSF004930">
    <property type="entry name" value="Tln_factor_SUA5"/>
    <property type="match status" value="1"/>
</dbReference>
<keyword evidence="17" id="KW-1185">Reference proteome</keyword>
<comment type="similarity">
    <text evidence="2 13">Belongs to the SUA5 family.</text>
</comment>
<dbReference type="InterPro" id="IPR050156">
    <property type="entry name" value="TC-AMP_synthase_SUA5"/>
</dbReference>
<keyword evidence="8 13" id="KW-0548">Nucleotidyltransferase</keyword>
<feature type="binding site" evidence="14">
    <location>
        <position position="35"/>
    </location>
    <ligand>
        <name>L-threonine</name>
        <dbReference type="ChEBI" id="CHEBI:57926"/>
    </ligand>
</feature>
<evidence type="ECO:0000256" key="7">
    <source>
        <dbReference type="ARBA" id="ARBA00022694"/>
    </source>
</evidence>
<evidence type="ECO:0000256" key="1">
    <source>
        <dbReference type="ARBA" id="ARBA00004496"/>
    </source>
</evidence>
<dbReference type="GO" id="GO:0003725">
    <property type="term" value="F:double-stranded RNA binding"/>
    <property type="evidence" value="ECO:0007669"/>
    <property type="project" value="UniProtKB-UniRule"/>
</dbReference>
<dbReference type="PANTHER" id="PTHR17490">
    <property type="entry name" value="SUA5"/>
    <property type="match status" value="1"/>
</dbReference>
<reference evidence="17" key="1">
    <citation type="submission" date="2015-09" db="EMBL/GenBank/DDBJ databases">
        <authorList>
            <person name="Rodrigo-Torres L."/>
            <person name="Arahal D.R."/>
        </authorList>
    </citation>
    <scope>NUCLEOTIDE SEQUENCE [LARGE SCALE GENOMIC DNA]</scope>
    <source>
        <strain evidence="17">CECT 5091</strain>
    </source>
</reference>
<feature type="binding site" evidence="14">
    <location>
        <position position="231"/>
    </location>
    <ligand>
        <name>ATP</name>
        <dbReference type="ChEBI" id="CHEBI:30616"/>
    </ligand>
</feature>
<keyword evidence="10 13" id="KW-0067">ATP-binding</keyword>
<evidence type="ECO:0000256" key="13">
    <source>
        <dbReference type="PIRNR" id="PIRNR004930"/>
    </source>
</evidence>